<evidence type="ECO:0000256" key="5">
    <source>
        <dbReference type="ARBA" id="ARBA00023242"/>
    </source>
</evidence>
<feature type="compositionally biased region" description="Polar residues" evidence="6">
    <location>
        <begin position="246"/>
        <end position="257"/>
    </location>
</feature>
<dbReference type="GO" id="GO:0008270">
    <property type="term" value="F:zinc ion binding"/>
    <property type="evidence" value="ECO:0007669"/>
    <property type="project" value="UniProtKB-KW"/>
</dbReference>
<dbReference type="Ensembl" id="ENSCVAT00000000489.1">
    <property type="protein sequence ID" value="ENSCVAP00000025884.1"/>
    <property type="gene ID" value="ENSCVAG00000011021.1"/>
</dbReference>
<feature type="compositionally biased region" description="Polar residues" evidence="6">
    <location>
        <begin position="265"/>
        <end position="293"/>
    </location>
</feature>
<keyword evidence="5" id="KW-0539">Nucleus</keyword>
<evidence type="ECO:0000256" key="1">
    <source>
        <dbReference type="ARBA" id="ARBA00004123"/>
    </source>
</evidence>
<feature type="compositionally biased region" description="Basic and acidic residues" evidence="6">
    <location>
        <begin position="580"/>
        <end position="592"/>
    </location>
</feature>
<feature type="compositionally biased region" description="Basic and acidic residues" evidence="6">
    <location>
        <begin position="132"/>
        <end position="141"/>
    </location>
</feature>
<reference evidence="8" key="2">
    <citation type="submission" date="2025-09" db="UniProtKB">
        <authorList>
            <consortium name="Ensembl"/>
        </authorList>
    </citation>
    <scope>IDENTIFICATION</scope>
</reference>
<accession>A0A3Q2E3G7</accession>
<dbReference type="GeneTree" id="ENSGT01120000272067"/>
<sequence>MAPKKLSLKSTSSKSQTSHTISKSTATSKLVTKAKVLVSKAKSISTKQLPKTVKKSTSAGKSAGVKSIGVKQAASLVPKATTAGKKPEANKIKTVKNTKPVRTLQQSKTTSTAKAQTTIKELQQSSASNSESKSDAVEKQKQPTKKTKTLQDSVLMKKEKSSMDENKERKLSSGRFIELDFSTGDFVTVDEVNEDMVDKTENRSFSSKPTSKEKEARGSAVHTGVRKTLSSYSSSKSAKGNQSGSTSAGVNPNTKSSSKLKKCVTNATVDKTSPSSPFVKSVKTPSSSGQKAQTVKKKPPSRSLGPSSSVGNNCSSATAQKTSIKNQQGPQKHKKPAESTVTKPDHKGSLEKVAANTVVTKSTSDASSQMDISAEGQILQGNVEKDLKDETIQEMIEKKAEENENDTNSKNTEENGRDVKKEVLGFLHKEADEQQNGEDQEKNPESQIPRPEQDCTAVEMADTDKLDDCHEMEMDVSTKPQDSTPVEQATIGNNNSKQTPGSVSEKMELENNEDDQGKKTKTQIPEPEKDQTIHQCGLEVVEGADKMEIDVSTKPQDITSVEQATTADDGDEGPTVMQVSEREEAKEIHSPEESSVSVTSDRDKETSEDTNPTPNSGGDASTLKPKEGILLSEKVCETSEEDGQISNEDQPLETGDSKDTLKDQKLVDPTDVLAKSEDKFKEEVYRAIDSSEDPPTKATVESEPEKKEGTEKERTTRSGDYRTRESRSRSRTSKSEEKDKTTKQLDKATKKPTTKTSKTKKEEMSVKDLEEPVYEVLDSIEDDAVEETATNTGRRRSARGKKTDEKILAQVEEPKTSEKVEEIFTVLDSVEDERPEDKAVTTRSTRGRKENAAKKVEENAKTRDNKTPRRRTPARDSKEKETEKSPKTDVGVSSKESTPGKGRLGKDNETSTKQTSEEEPPASSLKKESDTKDKSLPALDEAGHDEAKEADEVETIQMSNPSKRKHSDNTAVEEENQELTTPDAKRTHCQSPCVSADLQLPPFNPKNPLGEEFVVPKSGFFCNLCSMFYMNENSAKKIHCSSQKHYNNLVVRTKEKDVHTQKMNSWFILGYSFYSFFFLRNITRSSNRKLQEQHRKVSRISSD</sequence>
<keyword evidence="4" id="KW-0862">Zinc</keyword>
<feature type="compositionally biased region" description="Polar residues" evidence="6">
    <location>
        <begin position="357"/>
        <end position="371"/>
    </location>
</feature>
<evidence type="ECO:0000313" key="8">
    <source>
        <dbReference type="Ensembl" id="ENSCVAP00000025884.1"/>
    </source>
</evidence>
<reference evidence="8" key="1">
    <citation type="submission" date="2025-08" db="UniProtKB">
        <authorList>
            <consortium name="Ensembl"/>
        </authorList>
    </citation>
    <scope>IDENTIFICATION</scope>
</reference>
<dbReference type="GO" id="GO:0003676">
    <property type="term" value="F:nucleic acid binding"/>
    <property type="evidence" value="ECO:0007669"/>
    <property type="project" value="InterPro"/>
</dbReference>
<feature type="compositionally biased region" description="Basic and acidic residues" evidence="6">
    <location>
        <begin position="655"/>
        <end position="686"/>
    </location>
</feature>
<dbReference type="GO" id="GO:0005634">
    <property type="term" value="C:nucleus"/>
    <property type="evidence" value="ECO:0007669"/>
    <property type="project" value="UniProtKB-SubCell"/>
</dbReference>
<dbReference type="Proteomes" id="UP000265020">
    <property type="component" value="Unassembled WGS sequence"/>
</dbReference>
<keyword evidence="9" id="KW-1185">Reference proteome</keyword>
<evidence type="ECO:0000256" key="4">
    <source>
        <dbReference type="ARBA" id="ARBA00022833"/>
    </source>
</evidence>
<evidence type="ECO:0000313" key="9">
    <source>
        <dbReference type="Proteomes" id="UP000265020"/>
    </source>
</evidence>
<name>A0A3Q2E3G7_CYPVA</name>
<dbReference type="AlphaFoldDB" id="A0A3Q2E3G7"/>
<dbReference type="PANTHER" id="PTHR15491">
    <property type="match status" value="1"/>
</dbReference>
<feature type="compositionally biased region" description="Basic and acidic residues" evidence="6">
    <location>
        <begin position="462"/>
        <end position="473"/>
    </location>
</feature>
<feature type="compositionally biased region" description="Polar residues" evidence="6">
    <location>
        <begin position="553"/>
        <end position="566"/>
    </location>
</feature>
<protein>
    <submittedName>
        <fullName evidence="8">Zinc finger protein 638-like</fullName>
    </submittedName>
</protein>
<feature type="compositionally biased region" description="Basic and acidic residues" evidence="6">
    <location>
        <begin position="759"/>
        <end position="770"/>
    </location>
</feature>
<evidence type="ECO:0000256" key="3">
    <source>
        <dbReference type="ARBA" id="ARBA00022771"/>
    </source>
</evidence>
<dbReference type="OMA" id="DCHEMEM"/>
<keyword evidence="2" id="KW-0479">Metal-binding</keyword>
<feature type="region of interest" description="Disordered" evidence="6">
    <location>
        <begin position="188"/>
        <end position="988"/>
    </location>
</feature>
<dbReference type="PROSITE" id="PS50171">
    <property type="entry name" value="ZF_MATRIN"/>
    <property type="match status" value="1"/>
</dbReference>
<dbReference type="SMART" id="SM00451">
    <property type="entry name" value="ZnF_U1"/>
    <property type="match status" value="1"/>
</dbReference>
<dbReference type="STRING" id="28743.ENSCVAP00000025884"/>
<feature type="compositionally biased region" description="Polar residues" evidence="6">
    <location>
        <begin position="42"/>
        <end position="60"/>
    </location>
</feature>
<feature type="compositionally biased region" description="Basic and acidic residues" evidence="6">
    <location>
        <begin position="801"/>
        <end position="822"/>
    </location>
</feature>
<feature type="compositionally biased region" description="Low complexity" evidence="6">
    <location>
        <begin position="105"/>
        <end position="118"/>
    </location>
</feature>
<feature type="compositionally biased region" description="Basic and acidic residues" evidence="6">
    <location>
        <begin position="925"/>
        <end position="947"/>
    </location>
</feature>
<feature type="compositionally biased region" description="Polar residues" evidence="6">
    <location>
        <begin position="304"/>
        <end position="330"/>
    </location>
</feature>
<comment type="subcellular location">
    <subcellularLocation>
        <location evidence="1">Nucleus</location>
    </subcellularLocation>
</comment>
<dbReference type="InterPro" id="IPR003604">
    <property type="entry name" value="Matrin/U1-like-C_Znf_C2H2"/>
</dbReference>
<feature type="compositionally biased region" description="Basic and acidic residues" evidence="6">
    <location>
        <begin position="703"/>
        <end position="749"/>
    </location>
</feature>
<feature type="compositionally biased region" description="Polar residues" evidence="6">
    <location>
        <begin position="609"/>
        <end position="619"/>
    </location>
</feature>
<feature type="domain" description="Matrin-type" evidence="7">
    <location>
        <begin position="1020"/>
        <end position="1051"/>
    </location>
</feature>
<feature type="region of interest" description="Disordered" evidence="6">
    <location>
        <begin position="41"/>
        <end position="175"/>
    </location>
</feature>
<evidence type="ECO:0000256" key="2">
    <source>
        <dbReference type="ARBA" id="ARBA00022723"/>
    </source>
</evidence>
<proteinExistence type="predicted"/>
<organism evidence="8 9">
    <name type="scientific">Cyprinodon variegatus</name>
    <name type="common">Sheepshead minnow</name>
    <dbReference type="NCBI Taxonomy" id="28743"/>
    <lineage>
        <taxon>Eukaryota</taxon>
        <taxon>Metazoa</taxon>
        <taxon>Chordata</taxon>
        <taxon>Craniata</taxon>
        <taxon>Vertebrata</taxon>
        <taxon>Euteleostomi</taxon>
        <taxon>Actinopterygii</taxon>
        <taxon>Neopterygii</taxon>
        <taxon>Teleostei</taxon>
        <taxon>Neoteleostei</taxon>
        <taxon>Acanthomorphata</taxon>
        <taxon>Ovalentaria</taxon>
        <taxon>Atherinomorphae</taxon>
        <taxon>Cyprinodontiformes</taxon>
        <taxon>Cyprinodontidae</taxon>
        <taxon>Cyprinodon</taxon>
    </lineage>
</organism>
<feature type="region of interest" description="Disordered" evidence="6">
    <location>
        <begin position="1"/>
        <end position="26"/>
    </location>
</feature>
<dbReference type="PANTHER" id="PTHR15491:SF9">
    <property type="entry name" value="CIP1-INTERACTING ZINC FINGER PROTEIN"/>
    <property type="match status" value="1"/>
</dbReference>
<feature type="compositionally biased region" description="Low complexity" evidence="6">
    <location>
        <begin position="230"/>
        <end position="245"/>
    </location>
</feature>
<feature type="compositionally biased region" description="Low complexity" evidence="6">
    <location>
        <begin position="1"/>
        <end position="25"/>
    </location>
</feature>
<feature type="compositionally biased region" description="Basic and acidic residues" evidence="6">
    <location>
        <begin position="155"/>
        <end position="171"/>
    </location>
</feature>
<evidence type="ECO:0000259" key="7">
    <source>
        <dbReference type="PROSITE" id="PS50171"/>
    </source>
</evidence>
<feature type="compositionally biased region" description="Basic and acidic residues" evidence="6">
    <location>
        <begin position="847"/>
        <end position="887"/>
    </location>
</feature>
<keyword evidence="3" id="KW-0863">Zinc-finger</keyword>
<feature type="compositionally biased region" description="Basic and acidic residues" evidence="6">
    <location>
        <begin position="411"/>
        <end position="432"/>
    </location>
</feature>
<dbReference type="InterPro" id="IPR026811">
    <property type="entry name" value="CIZ1"/>
</dbReference>
<dbReference type="InterPro" id="IPR000690">
    <property type="entry name" value="Matrin/U1-C_Znf_C2H2"/>
</dbReference>
<feature type="compositionally biased region" description="Basic and acidic residues" evidence="6">
    <location>
        <begin position="383"/>
        <end position="402"/>
    </location>
</feature>
<evidence type="ECO:0000256" key="6">
    <source>
        <dbReference type="SAM" id="MobiDB-lite"/>
    </source>
</evidence>
<feature type="compositionally biased region" description="Polar residues" evidence="6">
    <location>
        <begin position="478"/>
        <end position="502"/>
    </location>
</feature>